<accession>A0AAD9V4Z7</accession>
<dbReference type="InterPro" id="IPR039683">
    <property type="entry name" value="Lsm12-like"/>
</dbReference>
<dbReference type="AlphaFoldDB" id="A0AAD9V4Z7"/>
<dbReference type="PROSITE" id="PS52001">
    <property type="entry name" value="AD"/>
    <property type="match status" value="1"/>
</dbReference>
<protein>
    <submittedName>
        <fullName evidence="3">Protein LSM12</fullName>
    </submittedName>
</protein>
<dbReference type="SMART" id="SM00995">
    <property type="entry name" value="AD"/>
    <property type="match status" value="1"/>
</dbReference>
<evidence type="ECO:0000313" key="4">
    <source>
        <dbReference type="Proteomes" id="UP001249851"/>
    </source>
</evidence>
<gene>
    <name evidence="3" type="ORF">P5673_015828</name>
</gene>
<evidence type="ECO:0000256" key="1">
    <source>
        <dbReference type="SAM" id="MobiDB-lite"/>
    </source>
</evidence>
<evidence type="ECO:0000259" key="2">
    <source>
        <dbReference type="PROSITE" id="PS52001"/>
    </source>
</evidence>
<keyword evidence="4" id="KW-1185">Reference proteome</keyword>
<feature type="domain" description="AD" evidence="2">
    <location>
        <begin position="24"/>
        <end position="117"/>
    </location>
</feature>
<sequence>MLNMSHMRNIEVTELPTKPAPSLRSLDPEKVEKKINIALEKKRSAVDKIGINVTPRAQRLFDTINKTFKEVKWNDKTIVVMDDVKIEPSYEEDKCSGSEQLLEHIIKIVRKHNQEENNGPG</sequence>
<dbReference type="Proteomes" id="UP001249851">
    <property type="component" value="Unassembled WGS sequence"/>
</dbReference>
<dbReference type="PANTHER" id="PTHR13542">
    <property type="entry name" value="LSM12 HOMOLOG"/>
    <property type="match status" value="1"/>
</dbReference>
<feature type="region of interest" description="Disordered" evidence="1">
    <location>
        <begin position="1"/>
        <end position="25"/>
    </location>
</feature>
<evidence type="ECO:0000313" key="3">
    <source>
        <dbReference type="EMBL" id="KAK2561332.1"/>
    </source>
</evidence>
<dbReference type="InterPro" id="IPR019181">
    <property type="entry name" value="LSM12_ABD"/>
</dbReference>
<organism evidence="3 4">
    <name type="scientific">Acropora cervicornis</name>
    <name type="common">Staghorn coral</name>
    <dbReference type="NCBI Taxonomy" id="6130"/>
    <lineage>
        <taxon>Eukaryota</taxon>
        <taxon>Metazoa</taxon>
        <taxon>Cnidaria</taxon>
        <taxon>Anthozoa</taxon>
        <taxon>Hexacorallia</taxon>
        <taxon>Scleractinia</taxon>
        <taxon>Astrocoeniina</taxon>
        <taxon>Acroporidae</taxon>
        <taxon>Acropora</taxon>
    </lineage>
</organism>
<reference evidence="3" key="2">
    <citation type="journal article" date="2023" name="Science">
        <title>Genomic signatures of disease resistance in endangered staghorn corals.</title>
        <authorList>
            <person name="Vollmer S.V."/>
            <person name="Selwyn J.D."/>
            <person name="Despard B.A."/>
            <person name="Roesel C.L."/>
        </authorList>
    </citation>
    <scope>NUCLEOTIDE SEQUENCE</scope>
    <source>
        <strain evidence="3">K2</strain>
    </source>
</reference>
<name>A0AAD9V4Z7_ACRCE</name>
<reference evidence="3" key="1">
    <citation type="journal article" date="2023" name="G3 (Bethesda)">
        <title>Whole genome assembly and annotation of the endangered Caribbean coral Acropora cervicornis.</title>
        <authorList>
            <person name="Selwyn J.D."/>
            <person name="Vollmer S.V."/>
        </authorList>
    </citation>
    <scope>NUCLEOTIDE SEQUENCE</scope>
    <source>
        <strain evidence="3">K2</strain>
    </source>
</reference>
<dbReference type="InterPro" id="IPR047574">
    <property type="entry name" value="AD"/>
</dbReference>
<proteinExistence type="predicted"/>
<comment type="caution">
    <text evidence="3">The sequence shown here is derived from an EMBL/GenBank/DDBJ whole genome shotgun (WGS) entry which is preliminary data.</text>
</comment>
<dbReference type="EMBL" id="JARQWQ010000033">
    <property type="protein sequence ID" value="KAK2561332.1"/>
    <property type="molecule type" value="Genomic_DNA"/>
</dbReference>
<dbReference type="Pfam" id="PF09793">
    <property type="entry name" value="AD"/>
    <property type="match status" value="1"/>
</dbReference>